<dbReference type="InterPro" id="IPR036052">
    <property type="entry name" value="TrpB-like_PALP_sf"/>
</dbReference>
<sequence>MPYDEGKAAVERLAPAPGAKGILSTVGGTPLIELERLVPGFTSRIYAKAERFNPGGSIKDRSALSMVLGRIHSGELVPGRSTVVESSSGNLAIGLAQICAYFGLRLICVVDVRTTEQNIGILRAYGAEVEVVTRPDPETGELLPQRLRRVAELLERIPGAFSPRQYSNPLNSLAHRTTMREIAEELNGEVDHLVLAVGTTGTLSGCAEYIRSAGLGTTIHAVDAVGSRLFDSPVSCSRLIPGHGASVVPELLDRSDADDIVHVTDLECVVGCRRLVRREAILAGGSSGAVVSALERLAPAVRPGSNVVLVLPDGGDRYLDTIYDDAWVRANFGEVFHLWKEPERGPGAANFADTRALFRPIDHKTEKESVLC</sequence>
<dbReference type="InterPro" id="IPR001216">
    <property type="entry name" value="P-phosphate_BS"/>
</dbReference>
<evidence type="ECO:0000256" key="6">
    <source>
        <dbReference type="ARBA" id="ARBA00012331"/>
    </source>
</evidence>
<dbReference type="OrthoDB" id="5176350at2"/>
<evidence type="ECO:0000256" key="9">
    <source>
        <dbReference type="ARBA" id="ARBA00022898"/>
    </source>
</evidence>
<feature type="domain" description="Tryptophan synthase beta chain-like PALP" evidence="10">
    <location>
        <begin position="24"/>
        <end position="313"/>
    </location>
</feature>
<evidence type="ECO:0000313" key="11">
    <source>
        <dbReference type="EMBL" id="MBE1600891.1"/>
    </source>
</evidence>
<dbReference type="AlphaFoldDB" id="A0A8I0TVB7"/>
<evidence type="ECO:0000256" key="1">
    <source>
        <dbReference type="ARBA" id="ARBA00001933"/>
    </source>
</evidence>
<protein>
    <recommendedName>
        <fullName evidence="7">N-(2-amino-2-carboxyethyl)-L-glutamate synthase</fullName>
        <ecNumber evidence="6">2.5.1.140</ecNumber>
    </recommendedName>
</protein>
<dbReference type="Proteomes" id="UP000629287">
    <property type="component" value="Unassembled WGS sequence"/>
</dbReference>
<dbReference type="PANTHER" id="PTHR10314">
    <property type="entry name" value="CYSTATHIONINE BETA-SYNTHASE"/>
    <property type="match status" value="1"/>
</dbReference>
<dbReference type="PROSITE" id="PS00901">
    <property type="entry name" value="CYS_SYNTHASE"/>
    <property type="match status" value="1"/>
</dbReference>
<comment type="pathway">
    <text evidence="3">Siderophore biosynthesis.</text>
</comment>
<dbReference type="Gene3D" id="3.40.50.1100">
    <property type="match status" value="2"/>
</dbReference>
<dbReference type="RefSeq" id="WP_078907477.1">
    <property type="nucleotide sequence ID" value="NZ_JADBGF010000001.1"/>
</dbReference>
<dbReference type="Pfam" id="PF00291">
    <property type="entry name" value="PALP"/>
    <property type="match status" value="1"/>
</dbReference>
<dbReference type="InterPro" id="IPR050214">
    <property type="entry name" value="Cys_Synth/Cystath_Beta-Synth"/>
</dbReference>
<proteinExistence type="inferred from homology"/>
<comment type="subunit">
    <text evidence="5">Homodimer.</text>
</comment>
<keyword evidence="9" id="KW-0663">Pyridoxal phosphate</keyword>
<reference evidence="11 12" key="1">
    <citation type="submission" date="2020-10" db="EMBL/GenBank/DDBJ databases">
        <title>Sequencing the genomes of 1000 actinobacteria strains.</title>
        <authorList>
            <person name="Klenk H.-P."/>
        </authorList>
    </citation>
    <scope>NUCLEOTIDE SEQUENCE [LARGE SCALE GENOMIC DNA]</scope>
    <source>
        <strain evidence="11 12">DSM 41803</strain>
    </source>
</reference>
<dbReference type="GO" id="GO:0016765">
    <property type="term" value="F:transferase activity, transferring alkyl or aryl (other than methyl) groups"/>
    <property type="evidence" value="ECO:0007669"/>
    <property type="project" value="UniProtKB-ARBA"/>
</dbReference>
<evidence type="ECO:0000256" key="3">
    <source>
        <dbReference type="ARBA" id="ARBA00004924"/>
    </source>
</evidence>
<comment type="similarity">
    <text evidence="4">Belongs to the cysteine synthase/cystathionine beta-synthase family. SbnA subfamily.</text>
</comment>
<dbReference type="EMBL" id="JADBGF010000001">
    <property type="protein sequence ID" value="MBE1600891.1"/>
    <property type="molecule type" value="Genomic_DNA"/>
</dbReference>
<evidence type="ECO:0000256" key="4">
    <source>
        <dbReference type="ARBA" id="ARBA00008519"/>
    </source>
</evidence>
<dbReference type="SUPFAM" id="SSF53686">
    <property type="entry name" value="Tryptophan synthase beta subunit-like PLP-dependent enzymes"/>
    <property type="match status" value="1"/>
</dbReference>
<gene>
    <name evidence="11" type="ORF">H4687_007020</name>
</gene>
<comment type="function">
    <text evidence="2">Catalyzes the synthesis of N-((2S)-2-amino-2-carboxyethyl)-L-glutamate (ACEGA) from O-phospho-L-serine and L-glutamate. Involved in the biosynthesis of L-2,3-diaminopropionic acid (L-Dap), a precursor of staphyloferrin B and antibiotics.</text>
</comment>
<dbReference type="InterPro" id="IPR001926">
    <property type="entry name" value="TrpB-like_PALP"/>
</dbReference>
<dbReference type="CDD" id="cd01561">
    <property type="entry name" value="CBS_like"/>
    <property type="match status" value="1"/>
</dbReference>
<dbReference type="GO" id="GO:0006535">
    <property type="term" value="P:cysteine biosynthetic process from serine"/>
    <property type="evidence" value="ECO:0007669"/>
    <property type="project" value="InterPro"/>
</dbReference>
<dbReference type="NCBIfam" id="TIGR03945">
    <property type="entry name" value="PLP_SbnA_fam"/>
    <property type="match status" value="1"/>
</dbReference>
<evidence type="ECO:0000256" key="7">
    <source>
        <dbReference type="ARBA" id="ARBA00016985"/>
    </source>
</evidence>
<accession>A0A8I0TVB7</accession>
<evidence type="ECO:0000313" key="12">
    <source>
        <dbReference type="Proteomes" id="UP000629287"/>
    </source>
</evidence>
<evidence type="ECO:0000256" key="5">
    <source>
        <dbReference type="ARBA" id="ARBA00011738"/>
    </source>
</evidence>
<keyword evidence="12" id="KW-1185">Reference proteome</keyword>
<keyword evidence="8 11" id="KW-0808">Transferase</keyword>
<name>A0A8I0TVB7_9ACTN</name>
<comment type="cofactor">
    <cofactor evidence="1">
        <name>pyridoxal 5'-phosphate</name>
        <dbReference type="ChEBI" id="CHEBI:597326"/>
    </cofactor>
</comment>
<dbReference type="InterPro" id="IPR023927">
    <property type="entry name" value="SbnA"/>
</dbReference>
<organism evidence="11 12">
    <name type="scientific">Streptomyces stelliscabiei</name>
    <dbReference type="NCBI Taxonomy" id="146820"/>
    <lineage>
        <taxon>Bacteria</taxon>
        <taxon>Bacillati</taxon>
        <taxon>Actinomycetota</taxon>
        <taxon>Actinomycetes</taxon>
        <taxon>Kitasatosporales</taxon>
        <taxon>Streptomycetaceae</taxon>
        <taxon>Streptomyces</taxon>
    </lineage>
</organism>
<dbReference type="GeneID" id="86831535"/>
<evidence type="ECO:0000256" key="2">
    <source>
        <dbReference type="ARBA" id="ARBA00004056"/>
    </source>
</evidence>
<evidence type="ECO:0000256" key="8">
    <source>
        <dbReference type="ARBA" id="ARBA00022679"/>
    </source>
</evidence>
<evidence type="ECO:0000259" key="10">
    <source>
        <dbReference type="Pfam" id="PF00291"/>
    </source>
</evidence>
<dbReference type="EC" id="2.5.1.140" evidence="6"/>
<comment type="caution">
    <text evidence="11">The sequence shown here is derived from an EMBL/GenBank/DDBJ whole genome shotgun (WGS) entry which is preliminary data.</text>
</comment>